<evidence type="ECO:0000256" key="1">
    <source>
        <dbReference type="SAM" id="MobiDB-lite"/>
    </source>
</evidence>
<dbReference type="InterPro" id="IPR026749">
    <property type="entry name" value="Tmem135"/>
</dbReference>
<dbReference type="PANTHER" id="PTHR12459:SF15">
    <property type="entry name" value="TRANSMEMBRANE PROTEIN 135"/>
    <property type="match status" value="1"/>
</dbReference>
<protein>
    <recommendedName>
        <fullName evidence="4">Transmembrane protein 135 N-terminal domain-containing protein</fullName>
    </recommendedName>
</protein>
<feature type="compositionally biased region" description="Basic and acidic residues" evidence="1">
    <location>
        <begin position="1"/>
        <end position="19"/>
    </location>
</feature>
<proteinExistence type="predicted"/>
<dbReference type="EMBL" id="JADGKB010000025">
    <property type="protein sequence ID" value="KAJ3258648.1"/>
    <property type="molecule type" value="Genomic_DNA"/>
</dbReference>
<organism evidence="2 3">
    <name type="scientific">Boothiomyces macroporosus</name>
    <dbReference type="NCBI Taxonomy" id="261099"/>
    <lineage>
        <taxon>Eukaryota</taxon>
        <taxon>Fungi</taxon>
        <taxon>Fungi incertae sedis</taxon>
        <taxon>Chytridiomycota</taxon>
        <taxon>Chytridiomycota incertae sedis</taxon>
        <taxon>Chytridiomycetes</taxon>
        <taxon>Rhizophydiales</taxon>
        <taxon>Terramycetaceae</taxon>
        <taxon>Boothiomyces</taxon>
    </lineage>
</organism>
<evidence type="ECO:0000313" key="2">
    <source>
        <dbReference type="EMBL" id="KAJ3258648.1"/>
    </source>
</evidence>
<sequence>MSKPVVEKQSSDESIKLAEKTPPVTPPEWKNIQEIVIHSLKGATRSFLVSFLLRGGVSFIIRLIAVYRKKTTLFSALKASMGFETQRFAKMIASFSLTWKLISNFLHFKTKKNLKRNGALAGAIAGLAVLIESPENRVAIAQQFSMRALQGAKNALKQRKLFSMPHGDTLLFSLAVASIMYAYTMHPETIPREYYNWIVQHGRVPKVIVELNRENTKGHQAGYFPANIEGLKAAMVKTHATPENTKRLFDYIDANNGIAPNLPCSAIHARENSCIKYQAGVWYKTFLEMSPVYFSLNAVPTLLFKFKSVIESPLQSLIRIIKSTAISSSFISTYVYMFQTGLCLHRTFFPQQKEKYLFYYLGIVTGLSILIEQKPKRAELAMYVLPKGLQSLYTLMIQNGTLIPIPHLDVIATCGAMSTIMSLYQTEPHQLSSLMYKVMKGVIGTY</sequence>
<reference evidence="2" key="1">
    <citation type="submission" date="2020-05" db="EMBL/GenBank/DDBJ databases">
        <title>Phylogenomic resolution of chytrid fungi.</title>
        <authorList>
            <person name="Stajich J.E."/>
            <person name="Amses K."/>
            <person name="Simmons R."/>
            <person name="Seto K."/>
            <person name="Myers J."/>
            <person name="Bonds A."/>
            <person name="Quandt C.A."/>
            <person name="Barry K."/>
            <person name="Liu P."/>
            <person name="Grigoriev I."/>
            <person name="Longcore J.E."/>
            <person name="James T.Y."/>
        </authorList>
    </citation>
    <scope>NUCLEOTIDE SEQUENCE</scope>
    <source>
        <strain evidence="2">PLAUS21</strain>
    </source>
</reference>
<evidence type="ECO:0008006" key="4">
    <source>
        <dbReference type="Google" id="ProtNLM"/>
    </source>
</evidence>
<gene>
    <name evidence="2" type="ORF">HK103_003437</name>
</gene>
<accession>A0AAD5UKA1</accession>
<comment type="caution">
    <text evidence="2">The sequence shown here is derived from an EMBL/GenBank/DDBJ whole genome shotgun (WGS) entry which is preliminary data.</text>
</comment>
<name>A0AAD5UKA1_9FUNG</name>
<dbReference type="AlphaFoldDB" id="A0AAD5UKA1"/>
<evidence type="ECO:0000313" key="3">
    <source>
        <dbReference type="Proteomes" id="UP001210925"/>
    </source>
</evidence>
<dbReference type="PANTHER" id="PTHR12459">
    <property type="entry name" value="TRANSMEMBRANE PROTEIN 135-RELATED"/>
    <property type="match status" value="1"/>
</dbReference>
<feature type="region of interest" description="Disordered" evidence="1">
    <location>
        <begin position="1"/>
        <end position="23"/>
    </location>
</feature>
<keyword evidence="3" id="KW-1185">Reference proteome</keyword>
<dbReference type="Proteomes" id="UP001210925">
    <property type="component" value="Unassembled WGS sequence"/>
</dbReference>